<dbReference type="GO" id="GO:0016787">
    <property type="term" value="F:hydrolase activity"/>
    <property type="evidence" value="ECO:0007669"/>
    <property type="project" value="UniProtKB-KW"/>
</dbReference>
<dbReference type="AlphaFoldDB" id="A0A1H2MID8"/>
<name>A0A1H2MID8_9PSED</name>
<dbReference type="InterPro" id="IPR050272">
    <property type="entry name" value="Isochorismatase-like_hydrls"/>
</dbReference>
<protein>
    <submittedName>
        <fullName evidence="3">Nicotinamidase-related amidase</fullName>
    </submittedName>
</protein>
<dbReference type="STRING" id="46679.SAMN05216202_1743"/>
<organism evidence="3 4">
    <name type="scientific">Pseudomonas mucidolens</name>
    <dbReference type="NCBI Taxonomy" id="46679"/>
    <lineage>
        <taxon>Bacteria</taxon>
        <taxon>Pseudomonadati</taxon>
        <taxon>Pseudomonadota</taxon>
        <taxon>Gammaproteobacteria</taxon>
        <taxon>Pseudomonadales</taxon>
        <taxon>Pseudomonadaceae</taxon>
        <taxon>Pseudomonas</taxon>
    </lineage>
</organism>
<accession>A0A1H2MID8</accession>
<evidence type="ECO:0000313" key="4">
    <source>
        <dbReference type="Proteomes" id="UP000198600"/>
    </source>
</evidence>
<evidence type="ECO:0000313" key="3">
    <source>
        <dbReference type="EMBL" id="SDU92681.1"/>
    </source>
</evidence>
<dbReference type="Proteomes" id="UP000198600">
    <property type="component" value="Chromosome I"/>
</dbReference>
<dbReference type="Gene3D" id="3.40.50.850">
    <property type="entry name" value="Isochorismatase-like"/>
    <property type="match status" value="1"/>
</dbReference>
<dbReference type="InterPro" id="IPR000868">
    <property type="entry name" value="Isochorismatase-like_dom"/>
</dbReference>
<dbReference type="SUPFAM" id="SSF52499">
    <property type="entry name" value="Isochorismatase-like hydrolases"/>
    <property type="match status" value="1"/>
</dbReference>
<dbReference type="RefSeq" id="WP_084380277.1">
    <property type="nucleotide sequence ID" value="NZ_LS483433.1"/>
</dbReference>
<proteinExistence type="predicted"/>
<reference evidence="4" key="1">
    <citation type="submission" date="2016-10" db="EMBL/GenBank/DDBJ databases">
        <authorList>
            <person name="Varghese N."/>
            <person name="Submissions S."/>
        </authorList>
    </citation>
    <scope>NUCLEOTIDE SEQUENCE [LARGE SCALE GENOMIC DNA]</scope>
    <source>
        <strain evidence="4">LMG 2223</strain>
    </source>
</reference>
<dbReference type="Pfam" id="PF00857">
    <property type="entry name" value="Isochorismatase"/>
    <property type="match status" value="1"/>
</dbReference>
<feature type="domain" description="Isochorismatase-like" evidence="2">
    <location>
        <begin position="10"/>
        <end position="148"/>
    </location>
</feature>
<keyword evidence="1" id="KW-0378">Hydrolase</keyword>
<evidence type="ECO:0000256" key="1">
    <source>
        <dbReference type="ARBA" id="ARBA00022801"/>
    </source>
</evidence>
<keyword evidence="4" id="KW-1185">Reference proteome</keyword>
<evidence type="ECO:0000259" key="2">
    <source>
        <dbReference type="Pfam" id="PF00857"/>
    </source>
</evidence>
<dbReference type="EMBL" id="LT629802">
    <property type="protein sequence ID" value="SDU92681.1"/>
    <property type="molecule type" value="Genomic_DNA"/>
</dbReference>
<dbReference type="PANTHER" id="PTHR43540:SF1">
    <property type="entry name" value="ISOCHORISMATASE HYDROLASE"/>
    <property type="match status" value="1"/>
</dbReference>
<dbReference type="InterPro" id="IPR036380">
    <property type="entry name" value="Isochorismatase-like_sf"/>
</dbReference>
<dbReference type="PANTHER" id="PTHR43540">
    <property type="entry name" value="PEROXYUREIDOACRYLATE/UREIDOACRYLATE AMIDOHYDROLASE-RELATED"/>
    <property type="match status" value="1"/>
</dbReference>
<sequence>MSAQPGPIPLVILDVQDAIDQPVWEGKSHPSYLTAIQRLLAHWRLKGWPVVHIKHDEQAPSSTYHVHGPWNAIKQEVAPVAGEAVIVKQQNCAFIGTELDQVLKGMRVERLVLTGVVIHHSMDATVRAGKALGYRIILASDATTAVPVVSAAGKSWTATTVHELTLAILDGEYAEVMTSDEVMALDIEGCAEGYAG</sequence>
<dbReference type="OrthoDB" id="5360912at2"/>
<gene>
    <name evidence="3" type="ORF">SAMN05216202_1743</name>
</gene>